<dbReference type="EMBL" id="JEMN01001390">
    <property type="protein sequence ID" value="KXH38679.1"/>
    <property type="molecule type" value="Genomic_DNA"/>
</dbReference>
<evidence type="ECO:0000313" key="3">
    <source>
        <dbReference type="Proteomes" id="UP000070054"/>
    </source>
</evidence>
<comment type="caution">
    <text evidence="2">The sequence shown here is derived from an EMBL/GenBank/DDBJ whole genome shotgun (WGS) entry which is preliminary data.</text>
</comment>
<dbReference type="InterPro" id="IPR014839">
    <property type="entry name" value="Crt10"/>
</dbReference>
<proteinExistence type="predicted"/>
<reference evidence="2 3" key="1">
    <citation type="submission" date="2014-02" db="EMBL/GenBank/DDBJ databases">
        <title>The genome sequence of Colletotrichum nymphaeae SA-01.</title>
        <authorList>
            <person name="Baroncelli R."/>
            <person name="Thon M.R."/>
        </authorList>
    </citation>
    <scope>NUCLEOTIDE SEQUENCE [LARGE SCALE GENOMIC DNA]</scope>
    <source>
        <strain evidence="2 3">SA-01</strain>
    </source>
</reference>
<sequence length="873" mass="97083">MRRGHSPDLTFHQPNFLRAAKHAFSIVAKGSVFLFPSGTGKASRFYTLTNPQQRGGRLMAGQQGQYHDRGFREAVLGKCQVQTCVDRFGDGATEVIRQRERDHVNGIENDTLVQGVPSDQIVTGVEDEDAGSSQPMSLERKIPKTPYFRNNLTALSQRYNVGSPLPASSDALRDDRLANGTPPFPSSTSLRTKTESSSIAPRPDKIARHIGGTLNLRFSHQINHIAVGFLGREEILVSVYDDGSVFAYYVRKIAKYIERIASGCREPNPVPTYFLRENVGISAWGIAIHQKSRLIAISSNKREVTIFAFGLSRLPEEMDCHARHLDHCERSVLKRKRNWRICIPLGEGGHNIPNLSLWDDHHGYAEKVVANDIYGTTWILDIWKAGTAPFKISHRANVQGQWAFRNPMGWGVIVLPYESFLPARSVTDLLGMEESDIMNAKNSHAGRWIETQRGLSRIRDHPAEPIAQRMPEPEAFGHHHGAAWFQHQQPAFLAAILNNQQFLGLPAPPPPPLPPPPPAPADNDNNAGGGAVPPANAIVPPGAPATQNAVLFTPDHEDDDDDGWSEEEEEIPVAAWDDMSSSSFDSEDDDVGGPNGEDANEIVFIEEALSATEENVGSGEGMTQISPPEMLSSFFKNTPNYDMSEFQSSWLDMVYTPHDGKTYVAPTTVIGRLQYLRRPLVKNRNTKEQDRSALEELGNRCCILRTYEEDIEMRSINPDDGAAVFCKDPISWMYPPHPLLQHSERLNMILHIPELSLVVIGSAMGRAILLTPTRSRYHIPGNGYKLKQGFRIDRVLPTLSDEKAGRRPPRGLYGIAAGPIQEGGATGCLLRADDAAMPSPASRRYRLMLHYRDHSILSYEISRDDKNEHVLIF</sequence>
<evidence type="ECO:0000313" key="2">
    <source>
        <dbReference type="EMBL" id="KXH38679.1"/>
    </source>
</evidence>
<dbReference type="Pfam" id="PF08728">
    <property type="entry name" value="CRT10"/>
    <property type="match status" value="1"/>
</dbReference>
<dbReference type="OrthoDB" id="5591786at2759"/>
<feature type="compositionally biased region" description="Polar residues" evidence="1">
    <location>
        <begin position="186"/>
        <end position="199"/>
    </location>
</feature>
<dbReference type="Proteomes" id="UP000070054">
    <property type="component" value="Unassembled WGS sequence"/>
</dbReference>
<protein>
    <submittedName>
        <fullName evidence="2">Uncharacterized protein</fullName>
    </submittedName>
</protein>
<dbReference type="AlphaFoldDB" id="A0A135SRY9"/>
<feature type="compositionally biased region" description="Acidic residues" evidence="1">
    <location>
        <begin position="556"/>
        <end position="571"/>
    </location>
</feature>
<feature type="compositionally biased region" description="Low complexity" evidence="1">
    <location>
        <begin position="521"/>
        <end position="540"/>
    </location>
</feature>
<evidence type="ECO:0000256" key="1">
    <source>
        <dbReference type="SAM" id="MobiDB-lite"/>
    </source>
</evidence>
<gene>
    <name evidence="2" type="ORF">CNYM01_06169</name>
</gene>
<organism evidence="2 3">
    <name type="scientific">Colletotrichum nymphaeae SA-01</name>
    <dbReference type="NCBI Taxonomy" id="1460502"/>
    <lineage>
        <taxon>Eukaryota</taxon>
        <taxon>Fungi</taxon>
        <taxon>Dikarya</taxon>
        <taxon>Ascomycota</taxon>
        <taxon>Pezizomycotina</taxon>
        <taxon>Sordariomycetes</taxon>
        <taxon>Hypocreomycetidae</taxon>
        <taxon>Glomerellales</taxon>
        <taxon>Glomerellaceae</taxon>
        <taxon>Colletotrichum</taxon>
        <taxon>Colletotrichum acutatum species complex</taxon>
    </lineage>
</organism>
<keyword evidence="3" id="KW-1185">Reference proteome</keyword>
<accession>A0A135SRY9</accession>
<name>A0A135SRY9_9PEZI</name>
<feature type="compositionally biased region" description="Pro residues" evidence="1">
    <location>
        <begin position="506"/>
        <end position="520"/>
    </location>
</feature>
<feature type="region of interest" description="Disordered" evidence="1">
    <location>
        <begin position="503"/>
        <end position="596"/>
    </location>
</feature>
<feature type="region of interest" description="Disordered" evidence="1">
    <location>
        <begin position="166"/>
        <end position="204"/>
    </location>
</feature>